<protein>
    <recommendedName>
        <fullName evidence="1">Mycothiol-dependent maleylpyruvate isomerase metal-binding domain-containing protein</fullName>
    </recommendedName>
</protein>
<gene>
    <name evidence="2" type="ORF">SBRY_80127</name>
</gene>
<dbReference type="NCBIfam" id="TIGR03086">
    <property type="entry name" value="TIGR03086 family metal-binding protein"/>
    <property type="match status" value="1"/>
</dbReference>
<dbReference type="InterPro" id="IPR017520">
    <property type="entry name" value="CHP03086"/>
</dbReference>
<name>A0A9W4MHQ4_9ACTN</name>
<reference evidence="2" key="1">
    <citation type="submission" date="2021-06" db="EMBL/GenBank/DDBJ databases">
        <authorList>
            <person name="Arsene-Ploetze F."/>
        </authorList>
    </citation>
    <scope>NUCLEOTIDE SEQUENCE</scope>
    <source>
        <strain evidence="2">SBRY1</strain>
    </source>
</reference>
<dbReference type="EMBL" id="CAJVAX010000022">
    <property type="protein sequence ID" value="CAG7656956.1"/>
    <property type="molecule type" value="Genomic_DNA"/>
</dbReference>
<accession>A0A9W4MHQ4</accession>
<dbReference type="GO" id="GO:0046872">
    <property type="term" value="F:metal ion binding"/>
    <property type="evidence" value="ECO:0007669"/>
    <property type="project" value="InterPro"/>
</dbReference>
<evidence type="ECO:0000313" key="3">
    <source>
        <dbReference type="Proteomes" id="UP001153328"/>
    </source>
</evidence>
<evidence type="ECO:0000313" key="2">
    <source>
        <dbReference type="EMBL" id="CAG7656956.1"/>
    </source>
</evidence>
<keyword evidence="3" id="KW-1185">Reference proteome</keyword>
<dbReference type="Proteomes" id="UP001153328">
    <property type="component" value="Unassembled WGS sequence"/>
</dbReference>
<dbReference type="InterPro" id="IPR024344">
    <property type="entry name" value="MDMPI_metal-binding"/>
</dbReference>
<dbReference type="Gene3D" id="1.20.120.450">
    <property type="entry name" value="dinb family like domain"/>
    <property type="match status" value="1"/>
</dbReference>
<comment type="caution">
    <text evidence="2">The sequence shown here is derived from an EMBL/GenBank/DDBJ whole genome shotgun (WGS) entry which is preliminary data.</text>
</comment>
<evidence type="ECO:0000259" key="1">
    <source>
        <dbReference type="Pfam" id="PF11716"/>
    </source>
</evidence>
<dbReference type="SUPFAM" id="SSF109854">
    <property type="entry name" value="DinB/YfiT-like putative metalloenzymes"/>
    <property type="match status" value="1"/>
</dbReference>
<dbReference type="AlphaFoldDB" id="A0A9W4MHQ4"/>
<proteinExistence type="predicted"/>
<feature type="domain" description="Mycothiol-dependent maleylpyruvate isomerase metal-binding" evidence="1">
    <location>
        <begin position="23"/>
        <end position="139"/>
    </location>
</feature>
<dbReference type="NCBIfam" id="TIGR03083">
    <property type="entry name" value="maleylpyruvate isomerase family mycothiol-dependent enzyme"/>
    <property type="match status" value="1"/>
</dbReference>
<organism evidence="2 3">
    <name type="scientific">Actinacidiphila bryophytorum</name>
    <dbReference type="NCBI Taxonomy" id="1436133"/>
    <lineage>
        <taxon>Bacteria</taxon>
        <taxon>Bacillati</taxon>
        <taxon>Actinomycetota</taxon>
        <taxon>Actinomycetes</taxon>
        <taxon>Kitasatosporales</taxon>
        <taxon>Streptomycetaceae</taxon>
        <taxon>Actinacidiphila</taxon>
    </lineage>
</organism>
<dbReference type="Pfam" id="PF11716">
    <property type="entry name" value="MDMPI_N"/>
    <property type="match status" value="1"/>
</dbReference>
<dbReference type="InterPro" id="IPR034660">
    <property type="entry name" value="DinB/YfiT-like"/>
</dbReference>
<dbReference type="InterPro" id="IPR017517">
    <property type="entry name" value="Maleyloyr_isom"/>
</dbReference>
<sequence length="201" mass="21850">MFKTVRRALRSVAGMNFHAEIADSAREAARVTAAVGADSLTGPTPCPDFDTRALANHLVAYTGIGMELRARREPHPDDLATRDFTADPQWARQYAEQLDRSVAAWADPAAWEGEVASMPAEGMAAMLFMELSLHGWDLAKATGQDYRVADATAARLLALVREYAQMYRDYKGFGEPVEVPAGTGDLETAVALSGRDPYWAG</sequence>